<proteinExistence type="inferred from homology"/>
<name>A0ABQ8I002_9ROSI</name>
<keyword evidence="4" id="KW-0813">Transport</keyword>
<comment type="similarity">
    <text evidence="2">Belongs to the COG1 family.</text>
</comment>
<evidence type="ECO:0000256" key="8">
    <source>
        <dbReference type="SAM" id="Coils"/>
    </source>
</evidence>
<evidence type="ECO:0000256" key="4">
    <source>
        <dbReference type="ARBA" id="ARBA00022448"/>
    </source>
</evidence>
<accession>A0ABQ8I002</accession>
<comment type="subcellular location">
    <subcellularLocation>
        <location evidence="1">Golgi apparatus membrane</location>
        <topology evidence="1">Peripheral membrane protein</topology>
    </subcellularLocation>
</comment>
<feature type="coiled-coil region" evidence="8">
    <location>
        <begin position="557"/>
        <end position="584"/>
    </location>
</feature>
<evidence type="ECO:0000313" key="10">
    <source>
        <dbReference type="EMBL" id="KAH7569772.1"/>
    </source>
</evidence>
<protein>
    <recommendedName>
        <fullName evidence="3">Conserved oligomeric Golgi complex subunit 1</fullName>
    </recommendedName>
</protein>
<reference evidence="10 11" key="1">
    <citation type="submission" date="2021-02" db="EMBL/GenBank/DDBJ databases">
        <title>Plant Genome Project.</title>
        <authorList>
            <person name="Zhang R.-G."/>
        </authorList>
    </citation>
    <scope>NUCLEOTIDE SEQUENCE [LARGE SCALE GENOMIC DNA]</scope>
    <source>
        <tissue evidence="10">Leaves</tissue>
    </source>
</reference>
<keyword evidence="5" id="KW-0653">Protein transport</keyword>
<dbReference type="InterPro" id="IPR033370">
    <property type="entry name" value="COG1"/>
</dbReference>
<feature type="region of interest" description="Disordered" evidence="9">
    <location>
        <begin position="646"/>
        <end position="670"/>
    </location>
</feature>
<feature type="compositionally biased region" description="Polar residues" evidence="9">
    <location>
        <begin position="656"/>
        <end position="670"/>
    </location>
</feature>
<evidence type="ECO:0000256" key="6">
    <source>
        <dbReference type="ARBA" id="ARBA00023034"/>
    </source>
</evidence>
<sequence length="1088" mass="121122">MRVASPSASNASSGAEERAASLSGGGYRDAESLFRTKPISEIRNVELTTRKQIQEKQEELRQLVGTRYRDLIDSADSIVLMKSSCDSISSNISSIHSHILSLSAETPKLVNPNPNRLKIYGIACRVKYLVDTPENIWGCLDESMFFDSAARYVRAKHVQHILLDVNKDIDHLNFPLLQHQCQIVESFKAQISQRSRERLLDKGLGIHAYADALAAVAVIDELEPKQVLALFLETRKAWILQTLSGNVASSDVIFVFCEVLRIIQISVAQVGELFLQVLNDMPLFYKVILGSPPASQLFGGIPNPDEEVRLWKSFRDKLESTMVTLDKDYIAKTCFTWLRYCGGEIVSKINGKFLIDAIGSGEDLGLAEKLIRETMDSKEVLQGSLEWLKNVFGSEIELPWSRIRELILEDDSDLWDEIFEDAFVRRMKLVIDSGFEDLTKVVNVADSIRAIGGDYSGELIDIQAYLNRPSSGGGVWFIEPNNTLKKGGLVLGHKASPEGNDFQTCLNAFFGPEVSRIRDAVDNCCQSILEDLLSFLESPKAALRLKDLAPYLQNKCYESMSTILTELKRELDNLYAAMENGTASGQPVPSAIIVEKSLFIGRLLFAFQNHSKHIPVILGSPRFWGKENVAVVFDKLSHILRQTKTYSDSPMAESPGKSTPTGSKRQSSSAISALLGANESASPKLEELTRTIRELCIRAHNLWISWLSDELSLILSRDLGRDDGLSATSPLRNAEVVYEPLPPALGQIEGALQEGWEETVVKQEQSDENQSEMKILLPSMPSLYIISFLCRACEEIHRIGGHVLDKSILKKFASRLLEKVIGIYKDFLSTIEGRGSQVSEKGVLQVLLDLRFTADVLSGGECNMNEDSSKNSKAKFPFRRKQDQSQTKSVIGEHIDGLMNRYSQRLDPIDWLTYEPYLRENERQAYLRHAVLFGFFVQLNRMYTDTVQKLPTNSESNILRCSTIPRFKYLPISAPALSSRATTKTSIPAALDDISSRGSWKAYTNGELSREIHLDDSSSFGVAAPFLKSFMQVGSRFGESTLKLGSILTDGQVGIFKDRSAAMSTFGDILPAQAAGLLSSFTATRSDF</sequence>
<dbReference type="PANTHER" id="PTHR31658">
    <property type="entry name" value="CONSERVED OLIGOMERIC GOLGI COMPLEX SUBUNIT 1"/>
    <property type="match status" value="1"/>
</dbReference>
<dbReference type="EMBL" id="JAFEMO010000006">
    <property type="protein sequence ID" value="KAH7569772.1"/>
    <property type="molecule type" value="Genomic_DNA"/>
</dbReference>
<evidence type="ECO:0000256" key="2">
    <source>
        <dbReference type="ARBA" id="ARBA00006653"/>
    </source>
</evidence>
<keyword evidence="11" id="KW-1185">Reference proteome</keyword>
<evidence type="ECO:0000256" key="9">
    <source>
        <dbReference type="SAM" id="MobiDB-lite"/>
    </source>
</evidence>
<gene>
    <name evidence="10" type="ORF">JRO89_XS06G0264600</name>
</gene>
<dbReference type="Pfam" id="PF08700">
    <property type="entry name" value="VPS51_Exo84_N"/>
    <property type="match status" value="1"/>
</dbReference>
<evidence type="ECO:0000256" key="7">
    <source>
        <dbReference type="ARBA" id="ARBA00023136"/>
    </source>
</evidence>
<organism evidence="10 11">
    <name type="scientific">Xanthoceras sorbifolium</name>
    <dbReference type="NCBI Taxonomy" id="99658"/>
    <lineage>
        <taxon>Eukaryota</taxon>
        <taxon>Viridiplantae</taxon>
        <taxon>Streptophyta</taxon>
        <taxon>Embryophyta</taxon>
        <taxon>Tracheophyta</taxon>
        <taxon>Spermatophyta</taxon>
        <taxon>Magnoliopsida</taxon>
        <taxon>eudicotyledons</taxon>
        <taxon>Gunneridae</taxon>
        <taxon>Pentapetalae</taxon>
        <taxon>rosids</taxon>
        <taxon>malvids</taxon>
        <taxon>Sapindales</taxon>
        <taxon>Sapindaceae</taxon>
        <taxon>Xanthoceroideae</taxon>
        <taxon>Xanthoceras</taxon>
    </lineage>
</organism>
<evidence type="ECO:0000256" key="3">
    <source>
        <dbReference type="ARBA" id="ARBA00020978"/>
    </source>
</evidence>
<evidence type="ECO:0000313" key="11">
    <source>
        <dbReference type="Proteomes" id="UP000827721"/>
    </source>
</evidence>
<feature type="region of interest" description="Disordered" evidence="9">
    <location>
        <begin position="1"/>
        <end position="28"/>
    </location>
</feature>
<evidence type="ECO:0000256" key="5">
    <source>
        <dbReference type="ARBA" id="ARBA00022927"/>
    </source>
</evidence>
<keyword evidence="6" id="KW-0333">Golgi apparatus</keyword>
<evidence type="ECO:0000256" key="1">
    <source>
        <dbReference type="ARBA" id="ARBA00004395"/>
    </source>
</evidence>
<dbReference type="PANTHER" id="PTHR31658:SF0">
    <property type="entry name" value="CONSERVED OLIGOMERIC GOLGI COMPLEX SUBUNIT 1"/>
    <property type="match status" value="1"/>
</dbReference>
<dbReference type="Proteomes" id="UP000827721">
    <property type="component" value="Unassembled WGS sequence"/>
</dbReference>
<keyword evidence="7" id="KW-0472">Membrane</keyword>
<feature type="compositionally biased region" description="Low complexity" evidence="9">
    <location>
        <begin position="1"/>
        <end position="14"/>
    </location>
</feature>
<comment type="caution">
    <text evidence="10">The sequence shown here is derived from an EMBL/GenBank/DDBJ whole genome shotgun (WGS) entry which is preliminary data.</text>
</comment>
<keyword evidence="8" id="KW-0175">Coiled coil</keyword>